<sequence>MLELEKQMQPALQTDAVTEFFNRKQLPGEDFRDFYTNLWILARNAFVEKDVFWRVNVSNPKTCSEAYGLMVQTYIRLQILNNNQKISSPRKRRETRKVVTKRSISMLDGNAKSTSRLLNYVSSSENMVIWDRTVS</sequence>
<comment type="caution">
    <text evidence="1">The sequence shown here is derived from an EMBL/GenBank/DDBJ whole genome shotgun (WGS) entry which is preliminary data.</text>
</comment>
<accession>A0A3M7RKU9</accession>
<dbReference type="EMBL" id="REGN01003181">
    <property type="protein sequence ID" value="RNA24017.1"/>
    <property type="molecule type" value="Genomic_DNA"/>
</dbReference>
<gene>
    <name evidence="1" type="ORF">BpHYR1_001155</name>
</gene>
<proteinExistence type="predicted"/>
<keyword evidence="2" id="KW-1185">Reference proteome</keyword>
<evidence type="ECO:0000313" key="1">
    <source>
        <dbReference type="EMBL" id="RNA24017.1"/>
    </source>
</evidence>
<reference evidence="1 2" key="1">
    <citation type="journal article" date="2018" name="Sci. Rep.">
        <title>Genomic signatures of local adaptation to the degree of environmental predictability in rotifers.</title>
        <authorList>
            <person name="Franch-Gras L."/>
            <person name="Hahn C."/>
            <person name="Garcia-Roger E.M."/>
            <person name="Carmona M.J."/>
            <person name="Serra M."/>
            <person name="Gomez A."/>
        </authorList>
    </citation>
    <scope>NUCLEOTIDE SEQUENCE [LARGE SCALE GENOMIC DNA]</scope>
    <source>
        <strain evidence="1">HYR1</strain>
    </source>
</reference>
<dbReference type="AlphaFoldDB" id="A0A3M7RKU9"/>
<organism evidence="1 2">
    <name type="scientific">Brachionus plicatilis</name>
    <name type="common">Marine rotifer</name>
    <name type="synonym">Brachionus muelleri</name>
    <dbReference type="NCBI Taxonomy" id="10195"/>
    <lineage>
        <taxon>Eukaryota</taxon>
        <taxon>Metazoa</taxon>
        <taxon>Spiralia</taxon>
        <taxon>Gnathifera</taxon>
        <taxon>Rotifera</taxon>
        <taxon>Eurotatoria</taxon>
        <taxon>Monogononta</taxon>
        <taxon>Pseudotrocha</taxon>
        <taxon>Ploima</taxon>
        <taxon>Brachionidae</taxon>
        <taxon>Brachionus</taxon>
    </lineage>
</organism>
<protein>
    <submittedName>
        <fullName evidence="1">Uncharacterized protein</fullName>
    </submittedName>
</protein>
<name>A0A3M7RKU9_BRAPC</name>
<evidence type="ECO:0000313" key="2">
    <source>
        <dbReference type="Proteomes" id="UP000276133"/>
    </source>
</evidence>
<dbReference type="Proteomes" id="UP000276133">
    <property type="component" value="Unassembled WGS sequence"/>
</dbReference>